<keyword evidence="1" id="KW-0812">Transmembrane</keyword>
<proteinExistence type="predicted"/>
<evidence type="ECO:0000313" key="3">
    <source>
        <dbReference type="Proteomes" id="UP000254893"/>
    </source>
</evidence>
<sequence>MTKNIRYFILLLVIGLVLYGVHYAILKGLDLQDIWQQTDYKLWGFYLVGGISSLVMLIVVIIIHNMMPNSVGFVFLGLLTLKMIVSFLYVNKGLNQQPENFIEYNFLAVFFLFIVYDVFMAYKVMNQENKQ</sequence>
<feature type="transmembrane region" description="Helical" evidence="1">
    <location>
        <begin position="70"/>
        <end position="90"/>
    </location>
</feature>
<accession>A0A380CD04</accession>
<gene>
    <name evidence="2" type="ORF">NCTC11388_02746</name>
</gene>
<dbReference type="RefSeq" id="WP_115170502.1">
    <property type="nucleotide sequence ID" value="NZ_UGYW01000002.1"/>
</dbReference>
<dbReference type="EMBL" id="UGYW01000002">
    <property type="protein sequence ID" value="SUJ18143.1"/>
    <property type="molecule type" value="Genomic_DNA"/>
</dbReference>
<dbReference type="Proteomes" id="UP000254893">
    <property type="component" value="Unassembled WGS sequence"/>
</dbReference>
<feature type="transmembrane region" description="Helical" evidence="1">
    <location>
        <begin position="45"/>
        <end position="63"/>
    </location>
</feature>
<evidence type="ECO:0000313" key="2">
    <source>
        <dbReference type="EMBL" id="SUJ18143.1"/>
    </source>
</evidence>
<feature type="transmembrane region" description="Helical" evidence="1">
    <location>
        <begin position="7"/>
        <end position="25"/>
    </location>
</feature>
<keyword evidence="1" id="KW-0472">Membrane</keyword>
<feature type="transmembrane region" description="Helical" evidence="1">
    <location>
        <begin position="102"/>
        <end position="122"/>
    </location>
</feature>
<dbReference type="AlphaFoldDB" id="A0A380CD04"/>
<name>A0A380CD04_SPHSI</name>
<keyword evidence="1" id="KW-1133">Transmembrane helix</keyword>
<evidence type="ECO:0000256" key="1">
    <source>
        <dbReference type="SAM" id="Phobius"/>
    </source>
</evidence>
<reference evidence="2 3" key="1">
    <citation type="submission" date="2018-06" db="EMBL/GenBank/DDBJ databases">
        <authorList>
            <consortium name="Pathogen Informatics"/>
            <person name="Doyle S."/>
        </authorList>
    </citation>
    <scope>NUCLEOTIDE SEQUENCE [LARGE SCALE GENOMIC DNA]</scope>
    <source>
        <strain evidence="2 3">NCTC11388</strain>
    </source>
</reference>
<organism evidence="2 3">
    <name type="scientific">Sphingobacterium spiritivorum</name>
    <name type="common">Flavobacterium spiritivorum</name>
    <dbReference type="NCBI Taxonomy" id="258"/>
    <lineage>
        <taxon>Bacteria</taxon>
        <taxon>Pseudomonadati</taxon>
        <taxon>Bacteroidota</taxon>
        <taxon>Sphingobacteriia</taxon>
        <taxon>Sphingobacteriales</taxon>
        <taxon>Sphingobacteriaceae</taxon>
        <taxon>Sphingobacterium</taxon>
    </lineage>
</organism>
<protein>
    <submittedName>
        <fullName evidence="2">Uncharacterized protein</fullName>
    </submittedName>
</protein>